<reference evidence="2" key="1">
    <citation type="submission" date="2023-06" db="EMBL/GenBank/DDBJ databases">
        <title>Genome-scale phylogeny and comparative genomics of the fungal order Sordariales.</title>
        <authorList>
            <consortium name="Lawrence Berkeley National Laboratory"/>
            <person name="Hensen N."/>
            <person name="Bonometti L."/>
            <person name="Westerberg I."/>
            <person name="Brannstrom I.O."/>
            <person name="Guillou S."/>
            <person name="Cros-Aarteil S."/>
            <person name="Calhoun S."/>
            <person name="Haridas S."/>
            <person name="Kuo A."/>
            <person name="Mondo S."/>
            <person name="Pangilinan J."/>
            <person name="Riley R."/>
            <person name="Labutti K."/>
            <person name="Andreopoulos B."/>
            <person name="Lipzen A."/>
            <person name="Chen C."/>
            <person name="Yanf M."/>
            <person name="Daum C."/>
            <person name="Ng V."/>
            <person name="Clum A."/>
            <person name="Steindorff A."/>
            <person name="Ohm R."/>
            <person name="Martin F."/>
            <person name="Silar P."/>
            <person name="Natvig D."/>
            <person name="Lalanne C."/>
            <person name="Gautier V."/>
            <person name="Ament-Velasquez S.L."/>
            <person name="Kruys A."/>
            <person name="Hutchinson M.I."/>
            <person name="Powell A.J."/>
            <person name="Barry K."/>
            <person name="Miller A.N."/>
            <person name="Grigoriev I.V."/>
            <person name="Debuchy R."/>
            <person name="Gladieux P."/>
            <person name="Thoren M.H."/>
            <person name="Johannesson H."/>
        </authorList>
    </citation>
    <scope>NUCLEOTIDE SEQUENCE</scope>
    <source>
        <strain evidence="2">SMH4607-1</strain>
    </source>
</reference>
<protein>
    <submittedName>
        <fullName evidence="2">Uncharacterized protein</fullName>
    </submittedName>
</protein>
<keyword evidence="3" id="KW-1185">Reference proteome</keyword>
<feature type="compositionally biased region" description="Basic and acidic residues" evidence="1">
    <location>
        <begin position="7"/>
        <end position="19"/>
    </location>
</feature>
<evidence type="ECO:0000313" key="3">
    <source>
        <dbReference type="Proteomes" id="UP001172102"/>
    </source>
</evidence>
<evidence type="ECO:0000313" key="2">
    <source>
        <dbReference type="EMBL" id="KAK0732175.1"/>
    </source>
</evidence>
<name>A0AA40BDB4_9PEZI</name>
<sequence>MAGRRAGQRDLVKLSRQDGDCGTTSRLGLGTDKLNTQEYTMSSLTVEDAASINAFVQQLHNAAAGALPVDEETLALQMLASAHADSDFDASHIKSPSATSGPAPVAMAAGDAKFDKFVSLLMGDIKSPEDQVANGQVPKPPPVVVEDPIGEVTVYDRAEATKNFAYLKDAQSVCQMFTNIILMQTNPDGFDITKEAAQAFNVQAALAYKSMAGPMGGVYNFSNGAVTKHTFDIPKGEVHEKLLGTMFKDMGLDKNHKLEIDSHITNFVKALGSIKTDGPHSTLDFALRFGLCPASNIAVDEVNPLIAYEPTTYLIYLKIDAKAFKQIISKNNSQEKITLTYEQVITKFELNVDHFIKQRPKFNAMLEAAIGMSLKEYSDRLNKPVKK</sequence>
<evidence type="ECO:0000256" key="1">
    <source>
        <dbReference type="SAM" id="MobiDB-lite"/>
    </source>
</evidence>
<proteinExistence type="predicted"/>
<organism evidence="2 3">
    <name type="scientific">Lasiosphaeris hirsuta</name>
    <dbReference type="NCBI Taxonomy" id="260670"/>
    <lineage>
        <taxon>Eukaryota</taxon>
        <taxon>Fungi</taxon>
        <taxon>Dikarya</taxon>
        <taxon>Ascomycota</taxon>
        <taxon>Pezizomycotina</taxon>
        <taxon>Sordariomycetes</taxon>
        <taxon>Sordariomycetidae</taxon>
        <taxon>Sordariales</taxon>
        <taxon>Lasiosphaeriaceae</taxon>
        <taxon>Lasiosphaeris</taxon>
    </lineage>
</organism>
<comment type="caution">
    <text evidence="2">The sequence shown here is derived from an EMBL/GenBank/DDBJ whole genome shotgun (WGS) entry which is preliminary data.</text>
</comment>
<feature type="region of interest" description="Disordered" evidence="1">
    <location>
        <begin position="1"/>
        <end position="24"/>
    </location>
</feature>
<accession>A0AA40BDB4</accession>
<dbReference type="AlphaFoldDB" id="A0AA40BDB4"/>
<gene>
    <name evidence="2" type="ORF">B0H67DRAFT_655500</name>
</gene>
<dbReference type="Proteomes" id="UP001172102">
    <property type="component" value="Unassembled WGS sequence"/>
</dbReference>
<dbReference type="EMBL" id="JAUKUA010000001">
    <property type="protein sequence ID" value="KAK0732175.1"/>
    <property type="molecule type" value="Genomic_DNA"/>
</dbReference>